<reference evidence="6" key="1">
    <citation type="submission" date="2022-10" db="EMBL/GenBank/DDBJ databases">
        <title>Genome assembly of Pristionchus species.</title>
        <authorList>
            <person name="Yoshida K."/>
            <person name="Sommer R.J."/>
        </authorList>
    </citation>
    <scope>NUCLEOTIDE SEQUENCE [LARGE SCALE GENOMIC DNA]</scope>
    <source>
        <strain evidence="6">RS5460</strain>
    </source>
</reference>
<dbReference type="InterPro" id="IPR050271">
    <property type="entry name" value="UDP-glycosyltransferase"/>
</dbReference>
<evidence type="ECO:0000313" key="6">
    <source>
        <dbReference type="Proteomes" id="UP001328107"/>
    </source>
</evidence>
<feature type="non-terminal residue" evidence="5">
    <location>
        <position position="1"/>
    </location>
</feature>
<organism evidence="5 6">
    <name type="scientific">Pristionchus mayeri</name>
    <dbReference type="NCBI Taxonomy" id="1317129"/>
    <lineage>
        <taxon>Eukaryota</taxon>
        <taxon>Metazoa</taxon>
        <taxon>Ecdysozoa</taxon>
        <taxon>Nematoda</taxon>
        <taxon>Chromadorea</taxon>
        <taxon>Rhabditida</taxon>
        <taxon>Rhabditina</taxon>
        <taxon>Diplogasteromorpha</taxon>
        <taxon>Diplogasteroidea</taxon>
        <taxon>Neodiplogasteridae</taxon>
        <taxon>Pristionchus</taxon>
    </lineage>
</organism>
<sequence length="122" mass="14078">HSFRERLLNWYADWVFCIHLRFVTGQMNALFQEKFGTSYPSVERIVSHSAYVFLNSEPLIDFATPTISKVVHIAGIGAEEPKKLDAHWEEVLSKRPRALLISFGSMVKSIYLPYDVKMAFIQ</sequence>
<dbReference type="GO" id="GO:0015020">
    <property type="term" value="F:glucuronosyltransferase activity"/>
    <property type="evidence" value="ECO:0007669"/>
    <property type="project" value="UniProtKB-EC"/>
</dbReference>
<dbReference type="PANTHER" id="PTHR48043">
    <property type="entry name" value="EG:EG0003.4 PROTEIN-RELATED"/>
    <property type="match status" value="1"/>
</dbReference>
<dbReference type="EMBL" id="BTRK01000004">
    <property type="protein sequence ID" value="GMR45983.1"/>
    <property type="molecule type" value="Genomic_DNA"/>
</dbReference>
<evidence type="ECO:0000256" key="4">
    <source>
        <dbReference type="ARBA" id="ARBA00022679"/>
    </source>
</evidence>
<dbReference type="AlphaFoldDB" id="A0AAN5CKE0"/>
<name>A0AAN5CKE0_9BILA</name>
<comment type="similarity">
    <text evidence="1">Belongs to the UDP-glycosyltransferase family.</text>
</comment>
<accession>A0AAN5CKE0</accession>
<evidence type="ECO:0000256" key="2">
    <source>
        <dbReference type="ARBA" id="ARBA00012544"/>
    </source>
</evidence>
<feature type="non-terminal residue" evidence="5">
    <location>
        <position position="122"/>
    </location>
</feature>
<dbReference type="PANTHER" id="PTHR48043:SF23">
    <property type="entry name" value="UDP-GLUCURONOSYLTRANSFERASE"/>
    <property type="match status" value="1"/>
</dbReference>
<comment type="caution">
    <text evidence="5">The sequence shown here is derived from an EMBL/GenBank/DDBJ whole genome shotgun (WGS) entry which is preliminary data.</text>
</comment>
<evidence type="ECO:0000256" key="1">
    <source>
        <dbReference type="ARBA" id="ARBA00009995"/>
    </source>
</evidence>
<keyword evidence="4" id="KW-0808">Transferase</keyword>
<dbReference type="Proteomes" id="UP001328107">
    <property type="component" value="Unassembled WGS sequence"/>
</dbReference>
<keyword evidence="3" id="KW-0328">Glycosyltransferase</keyword>
<dbReference type="EC" id="2.4.1.17" evidence="2"/>
<keyword evidence="6" id="KW-1185">Reference proteome</keyword>
<protein>
    <recommendedName>
        <fullName evidence="2">glucuronosyltransferase</fullName>
        <ecNumber evidence="2">2.4.1.17</ecNumber>
    </recommendedName>
</protein>
<evidence type="ECO:0000256" key="3">
    <source>
        <dbReference type="ARBA" id="ARBA00022676"/>
    </source>
</evidence>
<evidence type="ECO:0000313" key="5">
    <source>
        <dbReference type="EMBL" id="GMR45983.1"/>
    </source>
</evidence>
<proteinExistence type="inferred from homology"/>
<dbReference type="SUPFAM" id="SSF53756">
    <property type="entry name" value="UDP-Glycosyltransferase/glycogen phosphorylase"/>
    <property type="match status" value="1"/>
</dbReference>
<gene>
    <name evidence="5" type="ORF">PMAYCL1PPCAC_16178</name>
</gene>